<name>A0A225VKQ2_9STRA</name>
<proteinExistence type="predicted"/>
<evidence type="ECO:0000259" key="2">
    <source>
        <dbReference type="Pfam" id="PF13843"/>
    </source>
</evidence>
<evidence type="ECO:0000313" key="3">
    <source>
        <dbReference type="EMBL" id="OWZ05912.1"/>
    </source>
</evidence>
<dbReference type="EMBL" id="NBNE01004199">
    <property type="protein sequence ID" value="OWZ05912.1"/>
    <property type="molecule type" value="Genomic_DNA"/>
</dbReference>
<feature type="region of interest" description="Disordered" evidence="1">
    <location>
        <begin position="80"/>
        <end position="113"/>
    </location>
</feature>
<organism evidence="3 4">
    <name type="scientific">Phytophthora megakarya</name>
    <dbReference type="NCBI Taxonomy" id="4795"/>
    <lineage>
        <taxon>Eukaryota</taxon>
        <taxon>Sar</taxon>
        <taxon>Stramenopiles</taxon>
        <taxon>Oomycota</taxon>
        <taxon>Peronosporomycetes</taxon>
        <taxon>Peronosporales</taxon>
        <taxon>Peronosporaceae</taxon>
        <taxon>Phytophthora</taxon>
    </lineage>
</organism>
<dbReference type="InterPro" id="IPR029526">
    <property type="entry name" value="PGBD"/>
</dbReference>
<gene>
    <name evidence="3" type="ORF">PHMEG_00021910</name>
</gene>
<feature type="compositionally biased region" description="Basic and acidic residues" evidence="1">
    <location>
        <begin position="89"/>
        <end position="111"/>
    </location>
</feature>
<protein>
    <recommendedName>
        <fullName evidence="2">PiggyBac transposable element-derived protein domain-containing protein</fullName>
    </recommendedName>
</protein>
<dbReference type="AlphaFoldDB" id="A0A225VKQ2"/>
<sequence>MNGPGEKTFKKLWRELTKEGWKPRKPTGLVKHHSYVKPGIKGRLNLAKRGVDYFVEGLMAYGRRYGRLKLAVSSSARISASYRPPTDVIPEHPEERERAHPSDENEEKCENNEACTPGAVDLDVFDGDNFMEGLKNENLFGPADKDDVNLLDAPDESNSESDADNEDVMADNAVPVIVDGVEDLGEVPIDAEAPNYGMFGMTEEALRSFGDSGWIVYDEAHSGELQLPAASDYYNGPWGPTRSAVAYSDSPLAMFYYFLPKALWIRIADETNRYREQNIGAVAAARRTKPLARQAKDPRVSVPNLEDMEQDLNKFKRIQPHEIVHVIALLFARAIAPIRDGLAKHWATEEDDAIPRGTFSRFMKRGRFEAITQFLHFNDNSESGAHLDKAWKERPVLQAVEKTFRRGCRLGKVILFDEGMMPNRSKYNPVRVFMPDKPSKYGTKFYMTCLEIYCDTQKQTKKKKTTLEVTLGIEPKAVVQNIMKALIGQPPKRLIVTDNSMLRSKLLKIKRYHIETTRIDRLGWCPIQPTQSKRPNRMARGTYRIAQCRYHPELVALSWMDSKPVNRIATGCSTQISSVERTEKDGSRSVVPCPQLVVDYGKGIGGVDVHDQLRLQRYSIQKCIALRKYYKQLFLCIVDMAVVNGYVVHHTTLEKKEKLHLHMQTFYAACTTSCWRFEP</sequence>
<dbReference type="Pfam" id="PF13843">
    <property type="entry name" value="DDE_Tnp_1_7"/>
    <property type="match status" value="1"/>
</dbReference>
<dbReference type="OrthoDB" id="6370142at2759"/>
<dbReference type="STRING" id="4795.A0A225VKQ2"/>
<dbReference type="PANTHER" id="PTHR46599">
    <property type="entry name" value="PIGGYBAC TRANSPOSABLE ELEMENT-DERIVED PROTEIN 4"/>
    <property type="match status" value="1"/>
</dbReference>
<evidence type="ECO:0000313" key="4">
    <source>
        <dbReference type="Proteomes" id="UP000198211"/>
    </source>
</evidence>
<dbReference type="PANTHER" id="PTHR46599:SF3">
    <property type="entry name" value="PIGGYBAC TRANSPOSABLE ELEMENT-DERIVED PROTEIN 4"/>
    <property type="match status" value="1"/>
</dbReference>
<reference evidence="4" key="1">
    <citation type="submission" date="2017-03" db="EMBL/GenBank/DDBJ databases">
        <title>Phytopthora megakarya and P. palmivora, two closely related causual agents of cacao black pod achieved similar genome size and gene model numbers by different mechanisms.</title>
        <authorList>
            <person name="Ali S."/>
            <person name="Shao J."/>
            <person name="Larry D.J."/>
            <person name="Kronmiller B."/>
            <person name="Shen D."/>
            <person name="Strem M.D."/>
            <person name="Melnick R.L."/>
            <person name="Guiltinan M.J."/>
            <person name="Tyler B.M."/>
            <person name="Meinhardt L.W."/>
            <person name="Bailey B.A."/>
        </authorList>
    </citation>
    <scope>NUCLEOTIDE SEQUENCE [LARGE SCALE GENOMIC DNA]</scope>
    <source>
        <strain evidence="4">zdho120</strain>
    </source>
</reference>
<accession>A0A225VKQ2</accession>
<feature type="domain" description="PiggyBac transposable element-derived protein" evidence="2">
    <location>
        <begin position="250"/>
        <end position="646"/>
    </location>
</feature>
<dbReference type="Proteomes" id="UP000198211">
    <property type="component" value="Unassembled WGS sequence"/>
</dbReference>
<evidence type="ECO:0000256" key="1">
    <source>
        <dbReference type="SAM" id="MobiDB-lite"/>
    </source>
</evidence>
<comment type="caution">
    <text evidence="3">The sequence shown here is derived from an EMBL/GenBank/DDBJ whole genome shotgun (WGS) entry which is preliminary data.</text>
</comment>
<keyword evidence="4" id="KW-1185">Reference proteome</keyword>